<keyword evidence="2" id="KW-1185">Reference proteome</keyword>
<dbReference type="STRING" id="252740.A0A423W019"/>
<evidence type="ECO:0000313" key="1">
    <source>
        <dbReference type="EMBL" id="ROV96670.1"/>
    </source>
</evidence>
<dbReference type="InterPro" id="IPR023213">
    <property type="entry name" value="CAT-like_dom_sf"/>
</dbReference>
<evidence type="ECO:0000313" key="2">
    <source>
        <dbReference type="Proteomes" id="UP000284375"/>
    </source>
</evidence>
<protein>
    <recommendedName>
        <fullName evidence="3">Condensation domain-containing protein</fullName>
    </recommendedName>
</protein>
<proteinExistence type="predicted"/>
<dbReference type="InterPro" id="IPR052058">
    <property type="entry name" value="Alcohol_O-acetyltransferase"/>
</dbReference>
<organism evidence="1 2">
    <name type="scientific">Cytospora chrysosperma</name>
    <name type="common">Cytospora canker fungus</name>
    <name type="synonym">Sphaeria chrysosperma</name>
    <dbReference type="NCBI Taxonomy" id="252740"/>
    <lineage>
        <taxon>Eukaryota</taxon>
        <taxon>Fungi</taxon>
        <taxon>Dikarya</taxon>
        <taxon>Ascomycota</taxon>
        <taxon>Pezizomycotina</taxon>
        <taxon>Sordariomycetes</taxon>
        <taxon>Sordariomycetidae</taxon>
        <taxon>Diaporthales</taxon>
        <taxon>Cytosporaceae</taxon>
        <taxon>Cytospora</taxon>
    </lineage>
</organism>
<comment type="caution">
    <text evidence="1">The sequence shown here is derived from an EMBL/GenBank/DDBJ whole genome shotgun (WGS) entry which is preliminary data.</text>
</comment>
<reference evidence="1 2" key="1">
    <citation type="submission" date="2015-09" db="EMBL/GenBank/DDBJ databases">
        <title>Host preference determinants of Valsa canker pathogens revealed by comparative genomics.</title>
        <authorList>
            <person name="Yin Z."/>
            <person name="Huang L."/>
        </authorList>
    </citation>
    <scope>NUCLEOTIDE SEQUENCE [LARGE SCALE GENOMIC DNA]</scope>
    <source>
        <strain evidence="1 2">YSFL</strain>
    </source>
</reference>
<name>A0A423W019_CYTCH</name>
<accession>A0A423W019</accession>
<gene>
    <name evidence="1" type="ORF">VSDG_05610</name>
</gene>
<dbReference type="AlphaFoldDB" id="A0A423W019"/>
<evidence type="ECO:0008006" key="3">
    <source>
        <dbReference type="Google" id="ProtNLM"/>
    </source>
</evidence>
<dbReference type="PANTHER" id="PTHR28037:SF1">
    <property type="entry name" value="ALCOHOL O-ACETYLTRANSFERASE 1-RELATED"/>
    <property type="match status" value="1"/>
</dbReference>
<dbReference type="Gene3D" id="3.30.559.10">
    <property type="entry name" value="Chloramphenicol acetyltransferase-like domain"/>
    <property type="match status" value="1"/>
</dbReference>
<sequence length="579" mass="65710">MEKKALSSTNWLERYATGYHQWKQARHQDADVFYRPLGVVEKGFDNDGIYHEGRSDINMAVNFEAKTTMSKAMLRRHILLAWAAMRLRHALLSARATSTADFMDEDAVRKSDRFFVVQVPKDHEDAVRSAQEPVVFVDDYYPTVDPEDLYHHAQNTARTFVADKSLVRLMVLPLESTSTGTYNLRFLFVIAHEISDGLTNGIWAVDFMHLLNKKTRDLQGSIPPLIATMPERLPVPQEDLYPRVGGSRARQRWFWAITLVLRHVQKPLPAAFPNPLRFPGPPARSAVPQPKTFNHFLDYTRAPPLNAGTVRAHVGKEATRRLHRVCRQAGCSVGAGLFVLVGIVMMEIHEERFPDIPPDERQHFIGSFPINPRPFFDHTAQPDSVMLAFSDGVELPFLPSHLDLEGRIKLLVRSAQRQLSRYQKRRRNGDTNMLEYMGPRGAGRVIPMNYLDIIERANGKLPDHLRHGFHYQEYLPKQPNPTMATCGVSSVGRALSAMAPGQYDLARPLGKDDFVADIRSTRQNVRPRDGEFLVGIWGDDDSIDAAVSYDACAIDPAWAETWKDKIEKILEMYPAQARL</sequence>
<dbReference type="Proteomes" id="UP000284375">
    <property type="component" value="Unassembled WGS sequence"/>
</dbReference>
<dbReference type="PANTHER" id="PTHR28037">
    <property type="entry name" value="ALCOHOL O-ACETYLTRANSFERASE 1-RELATED"/>
    <property type="match status" value="1"/>
</dbReference>
<dbReference type="EMBL" id="LJZO01000019">
    <property type="protein sequence ID" value="ROV96670.1"/>
    <property type="molecule type" value="Genomic_DNA"/>
</dbReference>
<dbReference type="OrthoDB" id="3355480at2759"/>